<feature type="non-terminal residue" evidence="4">
    <location>
        <position position="1"/>
    </location>
</feature>
<evidence type="ECO:0000313" key="4">
    <source>
        <dbReference type="EMBL" id="GAG70355.1"/>
    </source>
</evidence>
<feature type="transmembrane region" description="Helical" evidence="2">
    <location>
        <begin position="180"/>
        <end position="206"/>
    </location>
</feature>
<gene>
    <name evidence="4" type="ORF">S01H4_01656</name>
</gene>
<evidence type="ECO:0000259" key="3">
    <source>
        <dbReference type="SMART" id="SM00471"/>
    </source>
</evidence>
<feature type="transmembrane region" description="Helical" evidence="2">
    <location>
        <begin position="153"/>
        <end position="173"/>
    </location>
</feature>
<dbReference type="Pfam" id="PF07698">
    <property type="entry name" value="7TM-7TMR_HD"/>
    <property type="match status" value="1"/>
</dbReference>
<dbReference type="InterPro" id="IPR006674">
    <property type="entry name" value="HD_domain"/>
</dbReference>
<dbReference type="InterPro" id="IPR011621">
    <property type="entry name" value="Metal-dep_PHydrolase_7TM_intra"/>
</dbReference>
<dbReference type="InterPro" id="IPR052722">
    <property type="entry name" value="PgpH_phosphodiesterase"/>
</dbReference>
<feature type="transmembrane region" description="Helical" evidence="2">
    <location>
        <begin position="53"/>
        <end position="72"/>
    </location>
</feature>
<dbReference type="InterPro" id="IPR006675">
    <property type="entry name" value="HDIG_dom"/>
</dbReference>
<feature type="transmembrane region" description="Helical" evidence="2">
    <location>
        <begin position="84"/>
        <end position="103"/>
    </location>
</feature>
<dbReference type="Pfam" id="PF01966">
    <property type="entry name" value="HD"/>
    <property type="match status" value="1"/>
</dbReference>
<keyword evidence="2" id="KW-0812">Transmembrane</keyword>
<reference evidence="4" key="1">
    <citation type="journal article" date="2014" name="Front. Microbiol.">
        <title>High frequency of phylogenetically diverse reductive dehalogenase-homologous genes in deep subseafloor sedimentary metagenomes.</title>
        <authorList>
            <person name="Kawai M."/>
            <person name="Futagami T."/>
            <person name="Toyoda A."/>
            <person name="Takaki Y."/>
            <person name="Nishi S."/>
            <person name="Hori S."/>
            <person name="Arai W."/>
            <person name="Tsubouchi T."/>
            <person name="Morono Y."/>
            <person name="Uchiyama I."/>
            <person name="Ito T."/>
            <person name="Fujiyama A."/>
            <person name="Inagaki F."/>
            <person name="Takami H."/>
        </authorList>
    </citation>
    <scope>NUCLEOTIDE SEQUENCE</scope>
    <source>
        <strain evidence="4">Expedition CK06-06</strain>
    </source>
</reference>
<dbReference type="NCBIfam" id="TIGR00277">
    <property type="entry name" value="HDIG"/>
    <property type="match status" value="1"/>
</dbReference>
<dbReference type="PANTHER" id="PTHR36442">
    <property type="entry name" value="CYCLIC-DI-AMP PHOSPHODIESTERASE PGPH"/>
    <property type="match status" value="1"/>
</dbReference>
<keyword evidence="2" id="KW-1133">Transmembrane helix</keyword>
<name>X0ZL10_9ZZZZ</name>
<protein>
    <recommendedName>
        <fullName evidence="3">HD/PDEase domain-containing protein</fullName>
    </recommendedName>
</protein>
<dbReference type="AlphaFoldDB" id="X0ZL10"/>
<feature type="transmembrane region" description="Helical" evidence="2">
    <location>
        <begin position="115"/>
        <end position="141"/>
    </location>
</feature>
<keyword evidence="2" id="KW-0472">Membrane</keyword>
<organism evidence="4">
    <name type="scientific">marine sediment metagenome</name>
    <dbReference type="NCBI Taxonomy" id="412755"/>
    <lineage>
        <taxon>unclassified sequences</taxon>
        <taxon>metagenomes</taxon>
        <taxon>ecological metagenomes</taxon>
    </lineage>
</organism>
<accession>X0ZL10</accession>
<evidence type="ECO:0000256" key="2">
    <source>
        <dbReference type="SAM" id="Phobius"/>
    </source>
</evidence>
<proteinExistence type="predicted"/>
<dbReference type="SMART" id="SM00471">
    <property type="entry name" value="HDc"/>
    <property type="match status" value="1"/>
</dbReference>
<dbReference type="SUPFAM" id="SSF109604">
    <property type="entry name" value="HD-domain/PDEase-like"/>
    <property type="match status" value="1"/>
</dbReference>
<dbReference type="CDD" id="cd00077">
    <property type="entry name" value="HDc"/>
    <property type="match status" value="1"/>
</dbReference>
<sequence length="486" mass="54872">RDALLILEYIGLTGKSLTWKQILSTSSLVFLSVLSFAIYLYKFHQSNYLRIKNVILLSIIILSFTITIRIFSEFVSKLILGPSLWWGYIIPIAAASMIVTILFDSHLGIMTTLILTVFNWILTARFFNFFLVALISGVFAVYLVSKVSERQKIIKAGVLLALIIGLLVFTINIPNANIKLAFFYSLIGFANGLICTIITLGAIPFLENLFNITTSMRLLELSNPNQHLLKRLIKNAPGTYNHSLLVANLAESAAEAIGADALLVRVASYYHDIGKLKRPSSFIENLSDKESIHEYIKPSLSKLIIANHVKDGVSMAKRARLPKEIIDCIAQHHGNSIISYFYNKQKKLEEAYEEEKTTEQVFRYLGEKPKSKEAAILMLADIVQAGGKAMTNPTTTGLKRMIDDFIEDKLEDHQLDESDLTLKEIQTIADSFYKTLVQGIFHSRIEYPDKESNNKKKEPKNTKNFKESSKENKQPNNKENKQPISK</sequence>
<feature type="region of interest" description="Disordered" evidence="1">
    <location>
        <begin position="447"/>
        <end position="486"/>
    </location>
</feature>
<dbReference type="Gene3D" id="1.10.3210.10">
    <property type="entry name" value="Hypothetical protein af1432"/>
    <property type="match status" value="1"/>
</dbReference>
<feature type="transmembrane region" description="Helical" evidence="2">
    <location>
        <begin position="22"/>
        <end position="41"/>
    </location>
</feature>
<dbReference type="PANTHER" id="PTHR36442:SF1">
    <property type="entry name" value="CYCLIC-DI-AMP PHOSPHODIESTERASE PGPH"/>
    <property type="match status" value="1"/>
</dbReference>
<evidence type="ECO:0000256" key="1">
    <source>
        <dbReference type="SAM" id="MobiDB-lite"/>
    </source>
</evidence>
<feature type="domain" description="HD/PDEase" evidence="3">
    <location>
        <begin position="235"/>
        <end position="395"/>
    </location>
</feature>
<dbReference type="EMBL" id="BART01000312">
    <property type="protein sequence ID" value="GAG70355.1"/>
    <property type="molecule type" value="Genomic_DNA"/>
</dbReference>
<comment type="caution">
    <text evidence="4">The sequence shown here is derived from an EMBL/GenBank/DDBJ whole genome shotgun (WGS) entry which is preliminary data.</text>
</comment>
<dbReference type="InterPro" id="IPR003607">
    <property type="entry name" value="HD/PDEase_dom"/>
</dbReference>